<accession>A0A5S4EVA3</accession>
<feature type="chain" id="PRO_5024421537" evidence="1">
    <location>
        <begin position="27"/>
        <end position="106"/>
    </location>
</feature>
<proteinExistence type="predicted"/>
<gene>
    <name evidence="2" type="ORF">ETD86_51930</name>
</gene>
<comment type="caution">
    <text evidence="2">The sequence shown here is derived from an EMBL/GenBank/DDBJ whole genome shotgun (WGS) entry which is preliminary data.</text>
</comment>
<dbReference type="RefSeq" id="WP_138673987.1">
    <property type="nucleotide sequence ID" value="NZ_VCKY01000387.1"/>
</dbReference>
<dbReference type="AlphaFoldDB" id="A0A5S4EVA3"/>
<dbReference type="EMBL" id="VCKY01000387">
    <property type="protein sequence ID" value="TMR07214.1"/>
    <property type="molecule type" value="Genomic_DNA"/>
</dbReference>
<dbReference type="OrthoDB" id="3541891at2"/>
<evidence type="ECO:0000313" key="2">
    <source>
        <dbReference type="EMBL" id="TMR07214.1"/>
    </source>
</evidence>
<keyword evidence="1" id="KW-0732">Signal</keyword>
<name>A0A5S4EVA3_9ACTN</name>
<keyword evidence="3" id="KW-1185">Reference proteome</keyword>
<sequence length="106" mass="11930">MRSSLIAAGGALLAAALLGTAGPAVADDHDRWAHWAKQYPHHCNLGLNDDLIYHHVTHKGDVYAGVRDSDACKKEKHGDYDYYDKHDMHRPFWWRGHWSDGGGFGY</sequence>
<evidence type="ECO:0000313" key="3">
    <source>
        <dbReference type="Proteomes" id="UP000309128"/>
    </source>
</evidence>
<feature type="signal peptide" evidence="1">
    <location>
        <begin position="1"/>
        <end position="26"/>
    </location>
</feature>
<dbReference type="Proteomes" id="UP000309128">
    <property type="component" value="Unassembled WGS sequence"/>
</dbReference>
<reference evidence="2 3" key="1">
    <citation type="submission" date="2019-05" db="EMBL/GenBank/DDBJ databases">
        <title>Draft genome sequence of Nonomuraea turkmeniaca DSM 43926.</title>
        <authorList>
            <person name="Saricaoglu S."/>
            <person name="Isik K."/>
        </authorList>
    </citation>
    <scope>NUCLEOTIDE SEQUENCE [LARGE SCALE GENOMIC DNA]</scope>
    <source>
        <strain evidence="2 3">DSM 43926</strain>
    </source>
</reference>
<evidence type="ECO:0000256" key="1">
    <source>
        <dbReference type="SAM" id="SignalP"/>
    </source>
</evidence>
<protein>
    <submittedName>
        <fullName evidence="2">Uncharacterized protein</fullName>
    </submittedName>
</protein>
<organism evidence="2 3">
    <name type="scientific">Nonomuraea turkmeniaca</name>
    <dbReference type="NCBI Taxonomy" id="103838"/>
    <lineage>
        <taxon>Bacteria</taxon>
        <taxon>Bacillati</taxon>
        <taxon>Actinomycetota</taxon>
        <taxon>Actinomycetes</taxon>
        <taxon>Streptosporangiales</taxon>
        <taxon>Streptosporangiaceae</taxon>
        <taxon>Nonomuraea</taxon>
    </lineage>
</organism>